<dbReference type="Pfam" id="PF06224">
    <property type="entry name" value="AlkZ-like"/>
    <property type="match status" value="1"/>
</dbReference>
<dbReference type="Proteomes" id="UP000005143">
    <property type="component" value="Unassembled WGS sequence"/>
</dbReference>
<dbReference type="EMBL" id="AGUD01000305">
    <property type="protein sequence ID" value="EHN09053.1"/>
    <property type="molecule type" value="Genomic_DNA"/>
</dbReference>
<evidence type="ECO:0000313" key="1">
    <source>
        <dbReference type="EMBL" id="EHN09053.1"/>
    </source>
</evidence>
<dbReference type="AlphaFoldDB" id="H0EB89"/>
<evidence type="ECO:0000313" key="2">
    <source>
        <dbReference type="Proteomes" id="UP000005143"/>
    </source>
</evidence>
<gene>
    <name evidence="1" type="ORF">PAI11_41180</name>
</gene>
<organism evidence="1 2">
    <name type="scientific">Patulibacter medicamentivorans</name>
    <dbReference type="NCBI Taxonomy" id="1097667"/>
    <lineage>
        <taxon>Bacteria</taxon>
        <taxon>Bacillati</taxon>
        <taxon>Actinomycetota</taxon>
        <taxon>Thermoleophilia</taxon>
        <taxon>Solirubrobacterales</taxon>
        <taxon>Patulibacteraceae</taxon>
        <taxon>Patulibacter</taxon>
    </lineage>
</organism>
<reference evidence="1 2" key="1">
    <citation type="journal article" date="2013" name="Biodegradation">
        <title>Quantitative proteomic analysis of ibuprofen-degrading Patulibacter sp. strain I11.</title>
        <authorList>
            <person name="Almeida B."/>
            <person name="Kjeldal H."/>
            <person name="Lolas I."/>
            <person name="Knudsen A.D."/>
            <person name="Carvalho G."/>
            <person name="Nielsen K.L."/>
            <person name="Barreto Crespo M.T."/>
            <person name="Stensballe A."/>
            <person name="Nielsen J.L."/>
        </authorList>
    </citation>
    <scope>NUCLEOTIDE SEQUENCE [LARGE SCALE GENOMIC DNA]</scope>
    <source>
        <strain evidence="1 2">I11</strain>
    </source>
</reference>
<dbReference type="PATRIC" id="fig|1097667.3.peg.4083"/>
<name>H0EB89_9ACTN</name>
<sequence>MRGGRDGPPAGQARRLTGPSAVAWELPADRAARPATIADVAPETLTPRALNRATLARQLLLEREPLPVGTAVERLAGMQAQDPRPPFVGLWTRIPDFDADALRQALATAQVVRATSLRGTLHLLSARDYLAWRSPLQPVLSAGMSVLGDRAEGLELEPVLAAARELLADHPRTFNEIRGLLQERFPDVNERALGFATRMCVPLVMVPTEDRWSFPRDSRFALAGERLGAEPDPADDPRELVRRYLAAFGPASVADAQSWSFLKPLKPVIEQLRDELVVFKVGRRELFDLPDAPRPGEDVPAPPRFLPEFDNLLLSHADRTRVIADEHRGQVFTKNLRVRATFLLDGVVAGTWTVERKRKLATLRLVPFAKLTKASLTALRREGEPLARFVEPEAEDVEVVAEAPA</sequence>
<dbReference type="PANTHER" id="PTHR38479:SF2">
    <property type="entry name" value="WINGED HELIX DNA-BINDING DOMAIN-CONTAINING PROTEIN"/>
    <property type="match status" value="1"/>
</dbReference>
<accession>H0EB89</accession>
<protein>
    <recommendedName>
        <fullName evidence="3">Winged helix DNA-binding domain-containing protein</fullName>
    </recommendedName>
</protein>
<dbReference type="InterPro" id="IPR009351">
    <property type="entry name" value="AlkZ-like"/>
</dbReference>
<evidence type="ECO:0008006" key="3">
    <source>
        <dbReference type="Google" id="ProtNLM"/>
    </source>
</evidence>
<dbReference type="PANTHER" id="PTHR38479">
    <property type="entry name" value="LMO0824 PROTEIN"/>
    <property type="match status" value="1"/>
</dbReference>
<comment type="caution">
    <text evidence="1">The sequence shown here is derived from an EMBL/GenBank/DDBJ whole genome shotgun (WGS) entry which is preliminary data.</text>
</comment>
<proteinExistence type="predicted"/>
<keyword evidence="2" id="KW-1185">Reference proteome</keyword>